<proteinExistence type="predicted"/>
<accession>A0A0P0WUK0</accession>
<name>A0A0P0WUK0_ORYSJ</name>
<organism evidence="1 2">
    <name type="scientific">Oryza sativa subsp. japonica</name>
    <name type="common">Rice</name>
    <dbReference type="NCBI Taxonomy" id="39947"/>
    <lineage>
        <taxon>Eukaryota</taxon>
        <taxon>Viridiplantae</taxon>
        <taxon>Streptophyta</taxon>
        <taxon>Embryophyta</taxon>
        <taxon>Tracheophyta</taxon>
        <taxon>Spermatophyta</taxon>
        <taxon>Magnoliopsida</taxon>
        <taxon>Liliopsida</taxon>
        <taxon>Poales</taxon>
        <taxon>Poaceae</taxon>
        <taxon>BOP clade</taxon>
        <taxon>Oryzoideae</taxon>
        <taxon>Oryzeae</taxon>
        <taxon>Oryzinae</taxon>
        <taxon>Oryza</taxon>
        <taxon>Oryza sativa</taxon>
    </lineage>
</organism>
<reference evidence="2" key="1">
    <citation type="journal article" date="2005" name="Nature">
        <title>The map-based sequence of the rice genome.</title>
        <authorList>
            <consortium name="International rice genome sequencing project (IRGSP)"/>
            <person name="Matsumoto T."/>
            <person name="Wu J."/>
            <person name="Kanamori H."/>
            <person name="Katayose Y."/>
            <person name="Fujisawa M."/>
            <person name="Namiki N."/>
            <person name="Mizuno H."/>
            <person name="Yamamoto K."/>
            <person name="Antonio B.A."/>
            <person name="Baba T."/>
            <person name="Sakata K."/>
            <person name="Nagamura Y."/>
            <person name="Aoki H."/>
            <person name="Arikawa K."/>
            <person name="Arita K."/>
            <person name="Bito T."/>
            <person name="Chiden Y."/>
            <person name="Fujitsuka N."/>
            <person name="Fukunaka R."/>
            <person name="Hamada M."/>
            <person name="Harada C."/>
            <person name="Hayashi A."/>
            <person name="Hijishita S."/>
            <person name="Honda M."/>
            <person name="Hosokawa S."/>
            <person name="Ichikawa Y."/>
            <person name="Idonuma A."/>
            <person name="Iijima M."/>
            <person name="Ikeda M."/>
            <person name="Ikeno M."/>
            <person name="Ito K."/>
            <person name="Ito S."/>
            <person name="Ito T."/>
            <person name="Ito Y."/>
            <person name="Ito Y."/>
            <person name="Iwabuchi A."/>
            <person name="Kamiya K."/>
            <person name="Karasawa W."/>
            <person name="Kurita K."/>
            <person name="Katagiri S."/>
            <person name="Kikuta A."/>
            <person name="Kobayashi H."/>
            <person name="Kobayashi N."/>
            <person name="Machita K."/>
            <person name="Maehara T."/>
            <person name="Masukawa M."/>
            <person name="Mizubayashi T."/>
            <person name="Mukai Y."/>
            <person name="Nagasaki H."/>
            <person name="Nagata Y."/>
            <person name="Naito S."/>
            <person name="Nakashima M."/>
            <person name="Nakama Y."/>
            <person name="Nakamichi Y."/>
            <person name="Nakamura M."/>
            <person name="Meguro A."/>
            <person name="Negishi M."/>
            <person name="Ohta I."/>
            <person name="Ohta T."/>
            <person name="Okamoto M."/>
            <person name="Ono N."/>
            <person name="Saji S."/>
            <person name="Sakaguchi M."/>
            <person name="Sakai K."/>
            <person name="Shibata M."/>
            <person name="Shimokawa T."/>
            <person name="Song J."/>
            <person name="Takazaki Y."/>
            <person name="Terasawa K."/>
            <person name="Tsugane M."/>
            <person name="Tsuji K."/>
            <person name="Ueda S."/>
            <person name="Waki K."/>
            <person name="Yamagata H."/>
            <person name="Yamamoto M."/>
            <person name="Yamamoto S."/>
            <person name="Yamane H."/>
            <person name="Yoshiki S."/>
            <person name="Yoshihara R."/>
            <person name="Yukawa K."/>
            <person name="Zhong H."/>
            <person name="Yano M."/>
            <person name="Yuan Q."/>
            <person name="Ouyang S."/>
            <person name="Liu J."/>
            <person name="Jones K.M."/>
            <person name="Gansberger K."/>
            <person name="Moffat K."/>
            <person name="Hill J."/>
            <person name="Bera J."/>
            <person name="Fadrosh D."/>
            <person name="Jin S."/>
            <person name="Johri S."/>
            <person name="Kim M."/>
            <person name="Overton L."/>
            <person name="Reardon M."/>
            <person name="Tsitrin T."/>
            <person name="Vuong H."/>
            <person name="Weaver B."/>
            <person name="Ciecko A."/>
            <person name="Tallon L."/>
            <person name="Jackson J."/>
            <person name="Pai G."/>
            <person name="Aken S.V."/>
            <person name="Utterback T."/>
            <person name="Reidmuller S."/>
            <person name="Feldblyum T."/>
            <person name="Hsiao J."/>
            <person name="Zismann V."/>
            <person name="Iobst S."/>
            <person name="de Vazeille A.R."/>
            <person name="Buell C.R."/>
            <person name="Ying K."/>
            <person name="Li Y."/>
            <person name="Lu T."/>
            <person name="Huang Y."/>
            <person name="Zhao Q."/>
            <person name="Feng Q."/>
            <person name="Zhang L."/>
            <person name="Zhu J."/>
            <person name="Weng Q."/>
            <person name="Mu J."/>
            <person name="Lu Y."/>
            <person name="Fan D."/>
            <person name="Liu Y."/>
            <person name="Guan J."/>
            <person name="Zhang Y."/>
            <person name="Yu S."/>
            <person name="Liu X."/>
            <person name="Zhang Y."/>
            <person name="Hong G."/>
            <person name="Han B."/>
            <person name="Choisne N."/>
            <person name="Demange N."/>
            <person name="Orjeda G."/>
            <person name="Samain S."/>
            <person name="Cattolico L."/>
            <person name="Pelletier E."/>
            <person name="Couloux A."/>
            <person name="Segurens B."/>
            <person name="Wincker P."/>
            <person name="D'Hont A."/>
            <person name="Scarpelli C."/>
            <person name="Weissenbach J."/>
            <person name="Salanoubat M."/>
            <person name="Quetier F."/>
            <person name="Yu Y."/>
            <person name="Kim H.R."/>
            <person name="Rambo T."/>
            <person name="Currie J."/>
            <person name="Collura K."/>
            <person name="Luo M."/>
            <person name="Yang T."/>
            <person name="Ammiraju J.S.S."/>
            <person name="Engler F."/>
            <person name="Soderlund C."/>
            <person name="Wing R.A."/>
            <person name="Palmer L.E."/>
            <person name="de la Bastide M."/>
            <person name="Spiegel L."/>
            <person name="Nascimento L."/>
            <person name="Zutavern T."/>
            <person name="O'Shaughnessy A."/>
            <person name="Dike S."/>
            <person name="Dedhia N."/>
            <person name="Preston R."/>
            <person name="Balija V."/>
            <person name="McCombie W.R."/>
            <person name="Chow T."/>
            <person name="Chen H."/>
            <person name="Chung M."/>
            <person name="Chen C."/>
            <person name="Shaw J."/>
            <person name="Wu H."/>
            <person name="Hsiao K."/>
            <person name="Chao Y."/>
            <person name="Chu M."/>
            <person name="Cheng C."/>
            <person name="Hour A."/>
            <person name="Lee P."/>
            <person name="Lin S."/>
            <person name="Lin Y."/>
            <person name="Liou J."/>
            <person name="Liu S."/>
            <person name="Hsing Y."/>
            <person name="Raghuvanshi S."/>
            <person name="Mohanty A."/>
            <person name="Bharti A.K."/>
            <person name="Gaur A."/>
            <person name="Gupta V."/>
            <person name="Kumar D."/>
            <person name="Ravi V."/>
            <person name="Vij S."/>
            <person name="Kapur A."/>
            <person name="Khurana P."/>
            <person name="Khurana P."/>
            <person name="Khurana J.P."/>
            <person name="Tyagi A.K."/>
            <person name="Gaikwad K."/>
            <person name="Singh A."/>
            <person name="Dalal V."/>
            <person name="Srivastava S."/>
            <person name="Dixit A."/>
            <person name="Pal A.K."/>
            <person name="Ghazi I.A."/>
            <person name="Yadav M."/>
            <person name="Pandit A."/>
            <person name="Bhargava A."/>
            <person name="Sureshbabu K."/>
            <person name="Batra K."/>
            <person name="Sharma T.R."/>
            <person name="Mohapatra T."/>
            <person name="Singh N.K."/>
            <person name="Messing J."/>
            <person name="Nelson A.B."/>
            <person name="Fuks G."/>
            <person name="Kavchok S."/>
            <person name="Keizer G."/>
            <person name="Linton E."/>
            <person name="Llaca V."/>
            <person name="Song R."/>
            <person name="Tanyolac B."/>
            <person name="Young S."/>
            <person name="Ho-Il K."/>
            <person name="Hahn J.H."/>
            <person name="Sangsakoo G."/>
            <person name="Vanavichit A."/>
            <person name="de Mattos Luiz.A.T."/>
            <person name="Zimmer P.D."/>
            <person name="Malone G."/>
            <person name="Dellagostin O."/>
            <person name="de Oliveira A.C."/>
            <person name="Bevan M."/>
            <person name="Bancroft I."/>
            <person name="Minx P."/>
            <person name="Cordum H."/>
            <person name="Wilson R."/>
            <person name="Cheng Z."/>
            <person name="Jin W."/>
            <person name="Jiang J."/>
            <person name="Leong S.A."/>
            <person name="Iwama H."/>
            <person name="Gojobori T."/>
            <person name="Itoh T."/>
            <person name="Niimura Y."/>
            <person name="Fujii Y."/>
            <person name="Habara T."/>
            <person name="Sakai H."/>
            <person name="Sato Y."/>
            <person name="Wilson G."/>
            <person name="Kumar K."/>
            <person name="McCouch S."/>
            <person name="Juretic N."/>
            <person name="Hoen D."/>
            <person name="Wright S."/>
            <person name="Bruskiewich R."/>
            <person name="Bureau T."/>
            <person name="Miyao A."/>
            <person name="Hirochika H."/>
            <person name="Nishikawa T."/>
            <person name="Kadowaki K."/>
            <person name="Sugiura M."/>
            <person name="Burr B."/>
            <person name="Sasaki T."/>
        </authorList>
    </citation>
    <scope>NUCLEOTIDE SEQUENCE [LARGE SCALE GENOMIC DNA]</scope>
    <source>
        <strain evidence="2">cv. Nipponbare</strain>
    </source>
</reference>
<evidence type="ECO:0000313" key="1">
    <source>
        <dbReference type="EMBL" id="BAS96804.1"/>
    </source>
</evidence>
<protein>
    <submittedName>
        <fullName evidence="1">Os06g0217950 protein</fullName>
    </submittedName>
</protein>
<dbReference type="SMR" id="A0A0P0WUK0"/>
<dbReference type="AlphaFoldDB" id="A0A0P0WUK0"/>
<dbReference type="InParanoid" id="A0A0P0WUK0"/>
<evidence type="ECO:0000313" key="2">
    <source>
        <dbReference type="Proteomes" id="UP000059680"/>
    </source>
</evidence>
<reference evidence="1 2" key="2">
    <citation type="journal article" date="2013" name="Plant Cell Physiol.">
        <title>Rice Annotation Project Database (RAP-DB): an integrative and interactive database for rice genomics.</title>
        <authorList>
            <person name="Sakai H."/>
            <person name="Lee S.S."/>
            <person name="Tanaka T."/>
            <person name="Numa H."/>
            <person name="Kim J."/>
            <person name="Kawahara Y."/>
            <person name="Wakimoto H."/>
            <person name="Yang C.C."/>
            <person name="Iwamoto M."/>
            <person name="Abe T."/>
            <person name="Yamada Y."/>
            <person name="Muto A."/>
            <person name="Inokuchi H."/>
            <person name="Ikemura T."/>
            <person name="Matsumoto T."/>
            <person name="Sasaki T."/>
            <person name="Itoh T."/>
        </authorList>
    </citation>
    <scope>NUCLEOTIDE SEQUENCE [LARGE SCALE GENOMIC DNA]</scope>
    <source>
        <strain evidence="2">cv. Nipponbare</strain>
    </source>
</reference>
<dbReference type="PaxDb" id="39947-A0A0P0WUK0"/>
<gene>
    <name evidence="1" type="ordered locus">Os06g0217950</name>
    <name evidence="1" type="ORF">OSNPB_060217950</name>
</gene>
<dbReference type="EMBL" id="AP014962">
    <property type="protein sequence ID" value="BAS96804.1"/>
    <property type="molecule type" value="Genomic_DNA"/>
</dbReference>
<keyword evidence="2" id="KW-1185">Reference proteome</keyword>
<sequence length="100" mass="11295">MASRDGAAAEHFPEGAEQIIAFCESLPFVWSGKHQQKQQHLLAYRLTDKCWAKGADVAEEHVIQLLAVADTPIRMLDLKLLLPRQITSGLTYPEDWHQVD</sequence>
<dbReference type="Proteomes" id="UP000059680">
    <property type="component" value="Chromosome 6"/>
</dbReference>
<reference evidence="1 2" key="3">
    <citation type="journal article" date="2013" name="Rice">
        <title>Improvement of the Oryza sativa Nipponbare reference genome using next generation sequence and optical map data.</title>
        <authorList>
            <person name="Kawahara Y."/>
            <person name="de la Bastide M."/>
            <person name="Hamilton J.P."/>
            <person name="Kanamori H."/>
            <person name="McCombie W.R."/>
            <person name="Ouyang S."/>
            <person name="Schwartz D.C."/>
            <person name="Tanaka T."/>
            <person name="Wu J."/>
            <person name="Zhou S."/>
            <person name="Childs K.L."/>
            <person name="Davidson R.M."/>
            <person name="Lin H."/>
            <person name="Quesada-Ocampo L."/>
            <person name="Vaillancourt B."/>
            <person name="Sakai H."/>
            <person name="Lee S.S."/>
            <person name="Kim J."/>
            <person name="Numa H."/>
            <person name="Itoh T."/>
            <person name="Buell C.R."/>
            <person name="Matsumoto T."/>
        </authorList>
    </citation>
    <scope>NUCLEOTIDE SEQUENCE [LARGE SCALE GENOMIC DNA]</scope>
    <source>
        <strain evidence="2">cv. Nipponbare</strain>
    </source>
</reference>